<evidence type="ECO:0000259" key="13">
    <source>
        <dbReference type="Pfam" id="PF07715"/>
    </source>
</evidence>
<dbReference type="GO" id="GO:0044718">
    <property type="term" value="P:siderophore transmembrane transport"/>
    <property type="evidence" value="ECO:0007669"/>
    <property type="project" value="TreeGrafter"/>
</dbReference>
<dbReference type="Gene3D" id="2.40.170.20">
    <property type="entry name" value="TonB-dependent receptor, beta-barrel domain"/>
    <property type="match status" value="1"/>
</dbReference>
<dbReference type="InterPro" id="IPR039426">
    <property type="entry name" value="TonB-dep_rcpt-like"/>
</dbReference>
<dbReference type="SUPFAM" id="SSF56935">
    <property type="entry name" value="Porins"/>
    <property type="match status" value="1"/>
</dbReference>
<evidence type="ECO:0000256" key="10">
    <source>
        <dbReference type="PROSITE-ProRule" id="PRU01360"/>
    </source>
</evidence>
<evidence type="ECO:0000256" key="3">
    <source>
        <dbReference type="ARBA" id="ARBA00022452"/>
    </source>
</evidence>
<dbReference type="InterPro" id="IPR012910">
    <property type="entry name" value="Plug_dom"/>
</dbReference>
<dbReference type="PANTHER" id="PTHR30069:SF29">
    <property type="entry name" value="HEMOGLOBIN AND HEMOGLOBIN-HAPTOGLOBIN-BINDING PROTEIN 1-RELATED"/>
    <property type="match status" value="1"/>
</dbReference>
<dbReference type="PROSITE" id="PS52016">
    <property type="entry name" value="TONB_DEPENDENT_REC_3"/>
    <property type="match status" value="1"/>
</dbReference>
<evidence type="ECO:0000256" key="9">
    <source>
        <dbReference type="ARBA" id="ARBA00023237"/>
    </source>
</evidence>
<keyword evidence="5" id="KW-0732">Signal</keyword>
<keyword evidence="3 10" id="KW-1134">Transmembrane beta strand</keyword>
<dbReference type="InterPro" id="IPR037066">
    <property type="entry name" value="Plug_dom_sf"/>
</dbReference>
<evidence type="ECO:0000256" key="2">
    <source>
        <dbReference type="ARBA" id="ARBA00022448"/>
    </source>
</evidence>
<dbReference type="InterPro" id="IPR000531">
    <property type="entry name" value="Beta-barrel_TonB"/>
</dbReference>
<evidence type="ECO:0000256" key="7">
    <source>
        <dbReference type="ARBA" id="ARBA00023136"/>
    </source>
</evidence>
<reference evidence="14 15" key="1">
    <citation type="submission" date="2020-06" db="EMBL/GenBank/DDBJ databases">
        <title>High-quality draft genome of sulfate reducer Desulfobacter latus type strain AcrS2 isolated from marine sediment.</title>
        <authorList>
            <person name="Hoppe M."/>
            <person name="Larsen C.K."/>
            <person name="Marshall I.P.G."/>
            <person name="Schramm A."/>
            <person name="Marietou A.G."/>
        </authorList>
    </citation>
    <scope>NUCLEOTIDE SEQUENCE [LARGE SCALE GENOMIC DNA]</scope>
    <source>
        <strain evidence="14 15">AcRS2</strain>
    </source>
</reference>
<dbReference type="AlphaFoldDB" id="A0A850T7Q5"/>
<evidence type="ECO:0000313" key="15">
    <source>
        <dbReference type="Proteomes" id="UP000553343"/>
    </source>
</evidence>
<evidence type="ECO:0000256" key="6">
    <source>
        <dbReference type="ARBA" id="ARBA00023077"/>
    </source>
</evidence>
<keyword evidence="15" id="KW-1185">Reference proteome</keyword>
<keyword evidence="7 10" id="KW-0472">Membrane</keyword>
<dbReference type="Pfam" id="PF00593">
    <property type="entry name" value="TonB_dep_Rec_b-barrel"/>
    <property type="match status" value="1"/>
</dbReference>
<gene>
    <name evidence="14" type="ORF">HXW94_10810</name>
</gene>
<protein>
    <submittedName>
        <fullName evidence="14">TonB-dependent receptor</fullName>
    </submittedName>
</protein>
<accession>A0A850T7Q5</accession>
<evidence type="ECO:0000259" key="12">
    <source>
        <dbReference type="Pfam" id="PF00593"/>
    </source>
</evidence>
<dbReference type="Gene3D" id="2.170.130.10">
    <property type="entry name" value="TonB-dependent receptor, plug domain"/>
    <property type="match status" value="1"/>
</dbReference>
<dbReference type="Proteomes" id="UP000553343">
    <property type="component" value="Unassembled WGS sequence"/>
</dbReference>
<proteinExistence type="inferred from homology"/>
<feature type="domain" description="TonB-dependent receptor plug" evidence="13">
    <location>
        <begin position="55"/>
        <end position="164"/>
    </location>
</feature>
<keyword evidence="9 10" id="KW-0998">Cell outer membrane</keyword>
<comment type="subcellular location">
    <subcellularLocation>
        <location evidence="1 10">Cell outer membrane</location>
        <topology evidence="1 10">Multi-pass membrane protein</topology>
    </subcellularLocation>
</comment>
<keyword evidence="6 11" id="KW-0798">TonB box</keyword>
<keyword evidence="8 14" id="KW-0675">Receptor</keyword>
<comment type="similarity">
    <text evidence="10 11">Belongs to the TonB-dependent receptor family.</text>
</comment>
<evidence type="ECO:0000256" key="5">
    <source>
        <dbReference type="ARBA" id="ARBA00022729"/>
    </source>
</evidence>
<evidence type="ECO:0000256" key="11">
    <source>
        <dbReference type="RuleBase" id="RU003357"/>
    </source>
</evidence>
<dbReference type="Pfam" id="PF07715">
    <property type="entry name" value="Plug"/>
    <property type="match status" value="1"/>
</dbReference>
<dbReference type="InterPro" id="IPR036942">
    <property type="entry name" value="Beta-barrel_TonB_sf"/>
</dbReference>
<dbReference type="EMBL" id="JACADJ010000035">
    <property type="protein sequence ID" value="NWH05472.1"/>
    <property type="molecule type" value="Genomic_DNA"/>
</dbReference>
<keyword evidence="4 10" id="KW-0812">Transmembrane</keyword>
<dbReference type="GO" id="GO:0015344">
    <property type="term" value="F:siderophore uptake transmembrane transporter activity"/>
    <property type="evidence" value="ECO:0007669"/>
    <property type="project" value="TreeGrafter"/>
</dbReference>
<evidence type="ECO:0000256" key="8">
    <source>
        <dbReference type="ARBA" id="ARBA00023170"/>
    </source>
</evidence>
<comment type="caution">
    <text evidence="14">The sequence shown here is derived from an EMBL/GenBank/DDBJ whole genome shotgun (WGS) entry which is preliminary data.</text>
</comment>
<name>A0A850T7Q5_9BACT</name>
<evidence type="ECO:0000256" key="4">
    <source>
        <dbReference type="ARBA" id="ARBA00022692"/>
    </source>
</evidence>
<sequence>MRLLKWQAGAATLCLFWFAVFLVPGHVLAQKPPETEKEILELEELTVIGTQPGVDITTEKTVVDLEQFKKPGATATLTDVLSEIGGVDVQRANALMASPGDEVSIRGLNEGRMVIEIDGRRINHTGHYGRYIVDWSTLTLDDVEKIEIIRGGHSVLHPFAIGGVINIITKKGPREGQKFSGNVNTGYARYGTWAATASLAGSYNEYVDFNFSGGKQSTDGYLRNNFQDTKSFNGHVDIHLPSQADLSLGIKHTEVEYGMPVVNDPNDSDPDIAALYDPDYPIFTRGSDQLRHLNWPQYPGGETPFWERETNYLDAIFTMPAGPGTIKVHGFMTDGRRRTSLYDKSGAFSEDKLSKDRTQGVIAEYSDVELFDDHCVTLGVEYQELGDPGGIRAIYRVKSAYIQDVISLGSKWKVTPGVRYYHLDKATYYSWMEMGFDSQPGGWPFAYDNSGKTETDSDFFPSLKVDYRVTPDTTLYAAASKSYRLPCP</sequence>
<evidence type="ECO:0000313" key="14">
    <source>
        <dbReference type="EMBL" id="NWH05472.1"/>
    </source>
</evidence>
<feature type="domain" description="TonB-dependent receptor-like beta-barrel" evidence="12">
    <location>
        <begin position="181"/>
        <end position="486"/>
    </location>
</feature>
<evidence type="ECO:0000256" key="1">
    <source>
        <dbReference type="ARBA" id="ARBA00004571"/>
    </source>
</evidence>
<keyword evidence="2 10" id="KW-0813">Transport</keyword>
<organism evidence="14 15">
    <name type="scientific">Desulfobacter latus</name>
    <dbReference type="NCBI Taxonomy" id="2292"/>
    <lineage>
        <taxon>Bacteria</taxon>
        <taxon>Pseudomonadati</taxon>
        <taxon>Thermodesulfobacteriota</taxon>
        <taxon>Desulfobacteria</taxon>
        <taxon>Desulfobacterales</taxon>
        <taxon>Desulfobacteraceae</taxon>
        <taxon>Desulfobacter</taxon>
    </lineage>
</organism>
<dbReference type="GO" id="GO:0009279">
    <property type="term" value="C:cell outer membrane"/>
    <property type="evidence" value="ECO:0007669"/>
    <property type="project" value="UniProtKB-SubCell"/>
</dbReference>
<dbReference type="PANTHER" id="PTHR30069">
    <property type="entry name" value="TONB-DEPENDENT OUTER MEMBRANE RECEPTOR"/>
    <property type="match status" value="1"/>
</dbReference>